<keyword evidence="1" id="KW-1133">Transmembrane helix</keyword>
<dbReference type="EMBL" id="QTJX01000001">
    <property type="protein sequence ID" value="RDY61843.1"/>
    <property type="molecule type" value="Genomic_DNA"/>
</dbReference>
<dbReference type="RefSeq" id="WP_067037736.1">
    <property type="nucleotide sequence ID" value="NZ_QTJX01000001.1"/>
</dbReference>
<evidence type="ECO:0000259" key="2">
    <source>
        <dbReference type="Pfam" id="PF12508"/>
    </source>
</evidence>
<evidence type="ECO:0000256" key="1">
    <source>
        <dbReference type="SAM" id="Phobius"/>
    </source>
</evidence>
<dbReference type="AlphaFoldDB" id="A0A371JVM1"/>
<gene>
    <name evidence="3" type="ORF">DX873_06755</name>
</gene>
<keyword evidence="4" id="KW-1185">Reference proteome</keyword>
<evidence type="ECO:0000313" key="4">
    <source>
        <dbReference type="Proteomes" id="UP000261828"/>
    </source>
</evidence>
<protein>
    <submittedName>
        <fullName evidence="3">Conjugative transposon protein TraM</fullName>
    </submittedName>
</protein>
<dbReference type="Proteomes" id="UP000261828">
    <property type="component" value="Unassembled WGS sequence"/>
</dbReference>
<reference evidence="3 4" key="1">
    <citation type="submission" date="2018-08" db="EMBL/GenBank/DDBJ databases">
        <title>Muricauda nanhaiensis sp. nov., isolated from seawater of the South China Sea.</title>
        <authorList>
            <person name="Dang Y."/>
        </authorList>
    </citation>
    <scope>NUCLEOTIDE SEQUENCE [LARGE SCALE GENOMIC DNA]</scope>
    <source>
        <strain evidence="3 4">SM1704</strain>
    </source>
</reference>
<feature type="domain" description="Conjugative transposon TraM C-terminal" evidence="2">
    <location>
        <begin position="188"/>
        <end position="331"/>
    </location>
</feature>
<accession>A0A371JVM1</accession>
<keyword evidence="1" id="KW-0472">Membrane</keyword>
<dbReference type="OrthoDB" id="1453786at2"/>
<sequence length="334" mass="38410">MNSMIEKFNHWIRQHKLFAISAPIIVLLTVFFITTSISSVRNHGKNDLDKDGYNNFLPDQKKELKVEEPNDIYKNAQQDSLDAQKNNGLFKSILHSKKENDSLERLLEELNNFSLDETASQDIDDENTLDQNTTTPEYVTKKSVAKEKLEYRKLLMEARDERLSRSQDYSAPYMESPSTVTVESIKFDASIYRDQFILPGNRVVLILREDVHYNNKRFPKNTFVYAKSNLQGSRVLLEVTNIDNVKIPLTAIDQEDGMVGLHNERAGELLNEFNAEIRQQGVNELSEAAGEVSETPLGRNLVRSFGNFFQKKKYKQQDKILLVNGDRVFLVPKT</sequence>
<feature type="transmembrane region" description="Helical" evidence="1">
    <location>
        <begin position="17"/>
        <end position="37"/>
    </location>
</feature>
<proteinExistence type="predicted"/>
<dbReference type="Pfam" id="PF12508">
    <property type="entry name" value="Transposon_TraM"/>
    <property type="match status" value="1"/>
</dbReference>
<keyword evidence="1" id="KW-0812">Transmembrane</keyword>
<name>A0A371JVM1_9FLAO</name>
<organism evidence="3 4">
    <name type="scientific">Flagellimonas nanhaiensis</name>
    <dbReference type="NCBI Taxonomy" id="2292706"/>
    <lineage>
        <taxon>Bacteria</taxon>
        <taxon>Pseudomonadati</taxon>
        <taxon>Bacteroidota</taxon>
        <taxon>Flavobacteriia</taxon>
        <taxon>Flavobacteriales</taxon>
        <taxon>Flavobacteriaceae</taxon>
        <taxon>Flagellimonas</taxon>
    </lineage>
</organism>
<comment type="caution">
    <text evidence="3">The sequence shown here is derived from an EMBL/GenBank/DDBJ whole genome shotgun (WGS) entry which is preliminary data.</text>
</comment>
<evidence type="ECO:0000313" key="3">
    <source>
        <dbReference type="EMBL" id="RDY61843.1"/>
    </source>
</evidence>
<dbReference type="InterPro" id="IPR055407">
    <property type="entry name" value="TraM_C"/>
</dbReference>